<organism evidence="1 2">
    <name type="scientific">Clonorchis sinensis</name>
    <name type="common">Chinese liver fluke</name>
    <dbReference type="NCBI Taxonomy" id="79923"/>
    <lineage>
        <taxon>Eukaryota</taxon>
        <taxon>Metazoa</taxon>
        <taxon>Spiralia</taxon>
        <taxon>Lophotrochozoa</taxon>
        <taxon>Platyhelminthes</taxon>
        <taxon>Trematoda</taxon>
        <taxon>Digenea</taxon>
        <taxon>Opisthorchiida</taxon>
        <taxon>Opisthorchiata</taxon>
        <taxon>Opisthorchiidae</taxon>
        <taxon>Clonorchis</taxon>
    </lineage>
</organism>
<reference key="2">
    <citation type="submission" date="2011-10" db="EMBL/GenBank/DDBJ databases">
        <title>The genome and transcriptome sequence of Clonorchis sinensis provide insights into the carcinogenic liver fluke.</title>
        <authorList>
            <person name="Wang X."/>
            <person name="Huang Y."/>
            <person name="Chen W."/>
            <person name="Liu H."/>
            <person name="Guo L."/>
            <person name="Chen Y."/>
            <person name="Luo F."/>
            <person name="Zhou W."/>
            <person name="Sun J."/>
            <person name="Mao Q."/>
            <person name="Liang P."/>
            <person name="Zhou C."/>
            <person name="Tian Y."/>
            <person name="Men J."/>
            <person name="Lv X."/>
            <person name="Huang L."/>
            <person name="Zhou J."/>
            <person name="Hu Y."/>
            <person name="Li R."/>
            <person name="Zhang F."/>
            <person name="Lei H."/>
            <person name="Li X."/>
            <person name="Hu X."/>
            <person name="Liang C."/>
            <person name="Xu J."/>
            <person name="Wu Z."/>
            <person name="Yu X."/>
        </authorList>
    </citation>
    <scope>NUCLEOTIDE SEQUENCE</scope>
    <source>
        <strain>Henan</strain>
    </source>
</reference>
<protein>
    <submittedName>
        <fullName evidence="1">Uncharacterized protein</fullName>
    </submittedName>
</protein>
<dbReference type="AlphaFoldDB" id="G7YDE1"/>
<sequence length="529" mass="59773">MTHRAQLTLHLSAAGGINSGWRPSLPSESAFGWPVYDELAGDCVEKESFTCMELSLMRITVFILWCAVPVPQISSAVSSTVTMNVQSASNVIIDNAYRARLSTVDWCGPCIRCRDCHISHFNVAPKLLWRKEASGSAKVYAKTLRTPPANNHFRIFPNGVIRTLLTQVNSLGSLNTTAISLSPPLAIRSESEYVEAPISSAVRPNLWALRLKIRYPEIRRTGSLCKIIHDGAREQRDTALGDQNLRKNFAQFLSDELAGYRFDRENLISFGIWIRQNGCTEVFYHRFDRVRDPTSSFVAHPIFTATFVNMAHLEDRVTFGYCYDGVTALVPKKEYWYPACLRNHKSNFHAFFVPGRVAFFPVLPNERILRPSKVLNLMEESSDQPEEASYLLDTEAADQRQPTVIEHPDTHWAKTCPSVRRVRFVASPIRYSIDNEISMAVIFVALKLGCRLRLLNHIEMLIADVNRNKRFPDRTSYGLANNGHHMTSQNNAGSIGELNNGTDKWTEHSSHRENLEGFQMTAFPVAKQP</sequence>
<name>G7YDE1_CLOSI</name>
<evidence type="ECO:0000313" key="2">
    <source>
        <dbReference type="Proteomes" id="UP000008909"/>
    </source>
</evidence>
<keyword evidence="2" id="KW-1185">Reference proteome</keyword>
<evidence type="ECO:0000313" key="1">
    <source>
        <dbReference type="EMBL" id="GAA50975.1"/>
    </source>
</evidence>
<dbReference type="Proteomes" id="UP000008909">
    <property type="component" value="Unassembled WGS sequence"/>
</dbReference>
<accession>G7YDE1</accession>
<dbReference type="EMBL" id="DF143099">
    <property type="protein sequence ID" value="GAA50975.1"/>
    <property type="molecule type" value="Genomic_DNA"/>
</dbReference>
<reference evidence="1" key="1">
    <citation type="journal article" date="2011" name="Genome Biol.">
        <title>The draft genome of the carcinogenic human liver fluke Clonorchis sinensis.</title>
        <authorList>
            <person name="Wang X."/>
            <person name="Chen W."/>
            <person name="Huang Y."/>
            <person name="Sun J."/>
            <person name="Men J."/>
            <person name="Liu H."/>
            <person name="Luo F."/>
            <person name="Guo L."/>
            <person name="Lv X."/>
            <person name="Deng C."/>
            <person name="Zhou C."/>
            <person name="Fan Y."/>
            <person name="Li X."/>
            <person name="Huang L."/>
            <person name="Hu Y."/>
            <person name="Liang C."/>
            <person name="Hu X."/>
            <person name="Xu J."/>
            <person name="Yu X."/>
        </authorList>
    </citation>
    <scope>NUCLEOTIDE SEQUENCE [LARGE SCALE GENOMIC DNA]</scope>
    <source>
        <strain evidence="1">Henan</strain>
    </source>
</reference>
<proteinExistence type="predicted"/>
<gene>
    <name evidence="1" type="ORF">CLF_105327</name>
</gene>